<reference evidence="1 2" key="1">
    <citation type="journal article" date="2021" name="Int. J. Syst. Evol. Microbiol.">
        <title>Amazonocrinis nigriterrae gen. nov., sp. nov., Atlanticothrix silvestris gen. nov., sp. nov. and Dendronalium phyllosphericum gen. nov., sp. nov., nostocacean cyanobacteria from Brazilian environments.</title>
        <authorList>
            <person name="Alvarenga D.O."/>
            <person name="Andreote A.P.D."/>
            <person name="Branco L.H.Z."/>
            <person name="Delbaje E."/>
            <person name="Cruz R.B."/>
            <person name="Varani A.M."/>
            <person name="Fiore M.F."/>
        </authorList>
    </citation>
    <scope>NUCLEOTIDE SEQUENCE [LARGE SCALE GENOMIC DNA]</scope>
    <source>
        <strain evidence="1 2">CENA67</strain>
    </source>
</reference>
<proteinExistence type="predicted"/>
<evidence type="ECO:0000313" key="2">
    <source>
        <dbReference type="Proteomes" id="UP000632766"/>
    </source>
</evidence>
<evidence type="ECO:0000313" key="1">
    <source>
        <dbReference type="EMBL" id="MBH8564708.1"/>
    </source>
</evidence>
<keyword evidence="2" id="KW-1185">Reference proteome</keyword>
<comment type="caution">
    <text evidence="1">The sequence shown here is derived from an EMBL/GenBank/DDBJ whole genome shotgun (WGS) entry which is preliminary data.</text>
</comment>
<accession>A0A8J7HW91</accession>
<dbReference type="AlphaFoldDB" id="A0A8J7HW91"/>
<name>A0A8J7HW91_9NOST</name>
<sequence length="149" mass="17443">MTENVNMYNESSSEVEGKFLQASQQLQADKQTYGSEHIHLYVEDIEGDWLENWDWEDNLADYVDAFYAHCQQKNYLAAYDTLSACDEQLLQPQNYQKRLELYSHLAQIMKAQTSPLSIDEAQILTRTEFRIWEAESLIQQLTINNSHTL</sequence>
<organism evidence="1 2">
    <name type="scientific">Amazonocrinis nigriterrae CENA67</name>
    <dbReference type="NCBI Taxonomy" id="2794033"/>
    <lineage>
        <taxon>Bacteria</taxon>
        <taxon>Bacillati</taxon>
        <taxon>Cyanobacteriota</taxon>
        <taxon>Cyanophyceae</taxon>
        <taxon>Nostocales</taxon>
        <taxon>Nostocaceae</taxon>
        <taxon>Amazonocrinis</taxon>
        <taxon>Amazonocrinis nigriterrae</taxon>
    </lineage>
</organism>
<protein>
    <submittedName>
        <fullName evidence="1">Uncharacterized protein</fullName>
    </submittedName>
</protein>
<dbReference type="Proteomes" id="UP000632766">
    <property type="component" value="Unassembled WGS sequence"/>
</dbReference>
<dbReference type="EMBL" id="JAECZC010000050">
    <property type="protein sequence ID" value="MBH8564708.1"/>
    <property type="molecule type" value="Genomic_DNA"/>
</dbReference>
<gene>
    <name evidence="1" type="ORF">I8748_21395</name>
</gene>